<name>A0A1J1I2Q6_9DIPT</name>
<dbReference type="AlphaFoldDB" id="A0A1J1I2Q6"/>
<accession>A0A1J1I2Q6</accession>
<dbReference type="Proteomes" id="UP000183832">
    <property type="component" value="Unassembled WGS sequence"/>
</dbReference>
<gene>
    <name evidence="1" type="ORF">CLUMA_CG008066</name>
</gene>
<dbReference type="EMBL" id="CVRI01000039">
    <property type="protein sequence ID" value="CRK94565.1"/>
    <property type="molecule type" value="Genomic_DNA"/>
</dbReference>
<reference evidence="1 2" key="1">
    <citation type="submission" date="2015-04" db="EMBL/GenBank/DDBJ databases">
        <authorList>
            <person name="Syromyatnikov M.Y."/>
            <person name="Popov V.N."/>
        </authorList>
    </citation>
    <scope>NUCLEOTIDE SEQUENCE [LARGE SCALE GENOMIC DNA]</scope>
</reference>
<evidence type="ECO:0000313" key="2">
    <source>
        <dbReference type="Proteomes" id="UP000183832"/>
    </source>
</evidence>
<organism evidence="1 2">
    <name type="scientific">Clunio marinus</name>
    <dbReference type="NCBI Taxonomy" id="568069"/>
    <lineage>
        <taxon>Eukaryota</taxon>
        <taxon>Metazoa</taxon>
        <taxon>Ecdysozoa</taxon>
        <taxon>Arthropoda</taxon>
        <taxon>Hexapoda</taxon>
        <taxon>Insecta</taxon>
        <taxon>Pterygota</taxon>
        <taxon>Neoptera</taxon>
        <taxon>Endopterygota</taxon>
        <taxon>Diptera</taxon>
        <taxon>Nematocera</taxon>
        <taxon>Chironomoidea</taxon>
        <taxon>Chironomidae</taxon>
        <taxon>Clunio</taxon>
    </lineage>
</organism>
<proteinExistence type="predicted"/>
<sequence length="90" mass="10610">MKHFSMRENSEKYHKSFATQFTLRGKVFNKKKKKKREIKAKIDTQIKFTNMLPTHGCQYLTPQSNAIHLTLSGNWSRRKKGIHQVMLLSC</sequence>
<evidence type="ECO:0000313" key="1">
    <source>
        <dbReference type="EMBL" id="CRK94565.1"/>
    </source>
</evidence>
<keyword evidence="2" id="KW-1185">Reference proteome</keyword>
<protein>
    <submittedName>
        <fullName evidence="1">CLUMA_CG008066, isoform A</fullName>
    </submittedName>
</protein>